<dbReference type="EMBL" id="FMZP01000040">
    <property type="protein sequence ID" value="SDD69570.1"/>
    <property type="molecule type" value="Genomic_DNA"/>
</dbReference>
<evidence type="ECO:0000313" key="4">
    <source>
        <dbReference type="EMBL" id="SDD69570.1"/>
    </source>
</evidence>
<comment type="similarity">
    <text evidence="1">Belongs to the NAD(P)-dependent epimerase/dehydratase family.</text>
</comment>
<accession>A0A1G6WUF3</accession>
<name>A0A1G6WUF3_9EURY</name>
<dbReference type="SUPFAM" id="SSF51735">
    <property type="entry name" value="NAD(P)-binding Rossmann-fold domains"/>
    <property type="match status" value="1"/>
</dbReference>
<dbReference type="InterPro" id="IPR001509">
    <property type="entry name" value="Epimerase_deHydtase"/>
</dbReference>
<evidence type="ECO:0000313" key="5">
    <source>
        <dbReference type="Proteomes" id="UP000324021"/>
    </source>
</evidence>
<dbReference type="Pfam" id="PF01370">
    <property type="entry name" value="Epimerase"/>
    <property type="match status" value="1"/>
</dbReference>
<dbReference type="PANTHER" id="PTHR43000">
    <property type="entry name" value="DTDP-D-GLUCOSE 4,6-DEHYDRATASE-RELATED"/>
    <property type="match status" value="1"/>
</dbReference>
<dbReference type="AlphaFoldDB" id="A0A1G6WUF3"/>
<dbReference type="Gene3D" id="3.90.25.10">
    <property type="entry name" value="UDP-galactose 4-epimerase, domain 1"/>
    <property type="match status" value="1"/>
</dbReference>
<organism evidence="4 5">
    <name type="scientific">Natrinema hispanicum</name>
    <dbReference type="NCBI Taxonomy" id="392421"/>
    <lineage>
        <taxon>Archaea</taxon>
        <taxon>Methanobacteriati</taxon>
        <taxon>Methanobacteriota</taxon>
        <taxon>Stenosarchaea group</taxon>
        <taxon>Halobacteria</taxon>
        <taxon>Halobacteriales</taxon>
        <taxon>Natrialbaceae</taxon>
        <taxon>Natrinema</taxon>
    </lineage>
</organism>
<protein>
    <submittedName>
        <fullName evidence="4">Nucleoside-diphosphate-sugar epimerase</fullName>
    </submittedName>
</protein>
<dbReference type="InterPro" id="IPR036291">
    <property type="entry name" value="NAD(P)-bd_dom_sf"/>
</dbReference>
<feature type="region of interest" description="Disordered" evidence="2">
    <location>
        <begin position="389"/>
        <end position="419"/>
    </location>
</feature>
<gene>
    <name evidence="4" type="ORF">SAMN05192552_104019</name>
</gene>
<evidence type="ECO:0000256" key="2">
    <source>
        <dbReference type="SAM" id="MobiDB-lite"/>
    </source>
</evidence>
<reference evidence="4 5" key="1">
    <citation type="submission" date="2016-10" db="EMBL/GenBank/DDBJ databases">
        <authorList>
            <person name="Varghese N."/>
            <person name="Submissions S."/>
        </authorList>
    </citation>
    <scope>NUCLEOTIDE SEQUENCE [LARGE SCALE GENOMIC DNA]</scope>
    <source>
        <strain evidence="4 5">CDM_1</strain>
    </source>
</reference>
<proteinExistence type="inferred from homology"/>
<dbReference type="Gene3D" id="3.40.50.720">
    <property type="entry name" value="NAD(P)-binding Rossmann-like Domain"/>
    <property type="match status" value="1"/>
</dbReference>
<feature type="domain" description="NAD-dependent epimerase/dehydratase" evidence="3">
    <location>
        <begin position="3"/>
        <end position="290"/>
    </location>
</feature>
<evidence type="ECO:0000259" key="3">
    <source>
        <dbReference type="Pfam" id="PF01370"/>
    </source>
</evidence>
<sequence length="419" mass="46738">MTILLTGADGYIGWPTALRIASRTDDRVVCVDNGARREWVEEVGSTSATPIATPEERLEAAKEVHDLHNLSFVEGDLTDKSFVDELLEVHEPETIVHTAAQPSAPYSQINGERANYTQHNNLQATRNLLWGLKEHDLTDTHFIETTTTGVYGAPEFPIPEGGATMENQGESDEVPFPAMAGSWYHLTKSHDAANMRLAHKQFDIPISDVRTAITYGTQTAETAADPRLATRFDFDYYFGVVAHRFCAQAIAGYPTTVYGKGEQRKPFISLEDAVEGLARLALSNPDERPDDHVVYNQVTRAISIVEMANTIADVGDEFDLDVSVEHFENPRDEDETHKMEIENDRYMALIGEQRQDFTEGVRDVLETLVEYEETITAHEDRFLPGVLDDWEKEGDAADETELSYEANAAEEAEPTPDAN</sequence>
<dbReference type="RefSeq" id="WP_149782566.1">
    <property type="nucleotide sequence ID" value="NZ_FMZP01000040.1"/>
</dbReference>
<evidence type="ECO:0000256" key="1">
    <source>
        <dbReference type="ARBA" id="ARBA00007637"/>
    </source>
</evidence>
<dbReference type="Proteomes" id="UP000324021">
    <property type="component" value="Unassembled WGS sequence"/>
</dbReference>